<dbReference type="EnsemblPlants" id="evm.model.04.450">
    <property type="protein sequence ID" value="cds.evm.model.04.450"/>
    <property type="gene ID" value="evm.TU.04.450"/>
</dbReference>
<dbReference type="InterPro" id="IPR000477">
    <property type="entry name" value="RT_dom"/>
</dbReference>
<feature type="region of interest" description="Disordered" evidence="2">
    <location>
        <begin position="401"/>
        <end position="427"/>
    </location>
</feature>
<dbReference type="Pfam" id="PF00078">
    <property type="entry name" value="RVT_1"/>
    <property type="match status" value="1"/>
</dbReference>
<dbReference type="SUPFAM" id="SSF53098">
    <property type="entry name" value="Ribonuclease H-like"/>
    <property type="match status" value="1"/>
</dbReference>
<dbReference type="InterPro" id="IPR036691">
    <property type="entry name" value="Endo/exonu/phosph_ase_sf"/>
</dbReference>
<evidence type="ECO:0000256" key="1">
    <source>
        <dbReference type="PROSITE-ProRule" id="PRU00047"/>
    </source>
</evidence>
<dbReference type="InterPro" id="IPR001878">
    <property type="entry name" value="Znf_CCHC"/>
</dbReference>
<dbReference type="Pfam" id="PF13966">
    <property type="entry name" value="zf-RVT"/>
    <property type="match status" value="1"/>
</dbReference>
<dbReference type="InterPro" id="IPR036397">
    <property type="entry name" value="RNaseH_sf"/>
</dbReference>
<proteinExistence type="predicted"/>
<dbReference type="GO" id="GO:0003676">
    <property type="term" value="F:nucleic acid binding"/>
    <property type="evidence" value="ECO:0007669"/>
    <property type="project" value="InterPro"/>
</dbReference>
<dbReference type="EMBL" id="UZAU01000359">
    <property type="status" value="NOT_ANNOTATED_CDS"/>
    <property type="molecule type" value="Genomic_DNA"/>
</dbReference>
<evidence type="ECO:0000256" key="2">
    <source>
        <dbReference type="SAM" id="MobiDB-lite"/>
    </source>
</evidence>
<protein>
    <recommendedName>
        <fullName evidence="3">CCHC-type domain-containing protein</fullName>
    </recommendedName>
</protein>
<dbReference type="PROSITE" id="PS50158">
    <property type="entry name" value="ZF_CCHC"/>
    <property type="match status" value="1"/>
</dbReference>
<dbReference type="SUPFAM" id="SSF56219">
    <property type="entry name" value="DNase I-like"/>
    <property type="match status" value="1"/>
</dbReference>
<dbReference type="InterPro" id="IPR025836">
    <property type="entry name" value="Zn_knuckle_CX2CX4HX4C"/>
</dbReference>
<organism evidence="4 5">
    <name type="scientific">Cannabis sativa</name>
    <name type="common">Hemp</name>
    <name type="synonym">Marijuana</name>
    <dbReference type="NCBI Taxonomy" id="3483"/>
    <lineage>
        <taxon>Eukaryota</taxon>
        <taxon>Viridiplantae</taxon>
        <taxon>Streptophyta</taxon>
        <taxon>Embryophyta</taxon>
        <taxon>Tracheophyta</taxon>
        <taxon>Spermatophyta</taxon>
        <taxon>Magnoliopsida</taxon>
        <taxon>eudicotyledons</taxon>
        <taxon>Gunneridae</taxon>
        <taxon>Pentapetalae</taxon>
        <taxon>rosids</taxon>
        <taxon>fabids</taxon>
        <taxon>Rosales</taxon>
        <taxon>Cannabaceae</taxon>
        <taxon>Cannabis</taxon>
    </lineage>
</organism>
<sequence>MEELLAKTSKLHVSDEEDWEVDHSLSTMIAKYNLRGRLCSKVDHSRGFLKNLLGRIWKFKESEWNIKIQKKFTTGMFLTFSFNSEQTQSRILARMPWYLSNGVLILGKIGNSSDSWKNDLNVFPIWGRALGVPIDYLTEKNTTRLASMAGSVINVQNSDVSRMVANGFFRFQVWMSINKPICPGFLLPCTGHKKWVAFKYDDLPFMCFRCGWIGHSQKDCSLDIKEVIGEDGKTAMAYGTWLKTESGVRDGFQMVKDGNKETIMVQEKHIQETSNQSTNISMGNSFEPLLTEETGREQRRCEVFEGNEVNQDNREMNKLQITRGLNQQHEKEGDRTDMAQDGRGKRRLVEDKETVGAGKLQRTASHHMVISDSHNLVDVPIGVSMDIPGLKESLPFAFGSGNKPIPKEQRRKVAVKKDAKKRKNGKVDTSIGISQNEDLTIAQNVEEANPVNQELVFLSESRLNKMRAESLRVSLGFVGCFVVEAKGKSGGLVLLWSEKINCSILSFSSFHIDSFIRKEENQGWRFTGFYGDPDPSKRGDSWTLLNRVARMYTGPWMIGGDFNEILRQKEKKGGNPKPRYLMNNFRKALDDCYLREVEFEGNMFTWCNGRQENLIFERLDRVCGNSDWFDLFPAAKVVHLERLNSDHCPLLLTCDTQQQDAIKGVKWHSRFHFEHAWVEEDMCHELVNKTWGMGTTSTTARQLKDQLNKCGVVLNDWNKTRKKEMNRRIKEYEDKIAALSTQTDHKSWNHLKEIEKSYNVYLDKEEKFWKQRSRALWLKEGDRNTKFFHRKANSRKKKNAITGLLDHNARWVYGNKMVGKVAYLYFQQLFTAQPATIEELKEFQRIVPHKISREINEYLVSPFTKDEVLQAMRDISPHKAPGNDGMPGLFYRKFWPIIGDEVTTIVAKCLAGRMKHSLHQAISEVQSAFIGGRLIQDNAIIGYESLHSMKLKRFGNGTKMALKLDMSKAYDRVEWSFLMTMMRGLGYDERWIEKIMRCVTSVSFSVLINGERIGKFHPSRGLRQGDSLSPYLFLICSEGLCCLIQEAERAGRVTRVRFGRNDVTVSHLFFADDSFVFFEGKEAECKTMKQIFQQYERLSGQKINLEKSEKLIKNLHSLAANFWWGDTKEHHKLHWSTWDKMCKPKEEGGLGFRSLAEFNQALLAKQGWHLIHKPHSLLARVLKHSYYPNTSFLNAKCPQNASCIWKGIVWGREIIYEGARWRVGNGRTIRVWQDKWLPRPNGTIVNRPIEANPNTTVSSLLNNKDEWNIDTLNNYFHKEDVPWILGIPIDTHSEDMLIWPFTKDGNYIVKSGYRVAREINLTPTRSSNMDQTHAWWKMWWSLNLPPRMKLFGWKMCRNWLPEKTNLVHRGMKINPICTNCDRFEETLSHALWNCEKVKKVWKLMPSYKLIKDSRGNSMMDLLVEFKHKLAKEEFEDVVKVLWAIWENRNRQWTNQHTMHGARLLEWVFNSYPRETHGQESLAKMHSATENNQWQTPPDGTYCVHCDAALKPNPEGVGIGYVWQDWKAMAAALQDKPKSVHQPFEIRTDSRILVDAIVHNGNSLDDMKPVVNQIKRHPEFSHCTKFNHVKRVHNLGAHSLAKRSLDKKLTHSFYNSFPDWLTIVCKANLSHSL</sequence>
<keyword evidence="5" id="KW-1185">Reference proteome</keyword>
<dbReference type="InterPro" id="IPR043502">
    <property type="entry name" value="DNA/RNA_pol_sf"/>
</dbReference>
<reference evidence="4" key="1">
    <citation type="submission" date="2018-11" db="EMBL/GenBank/DDBJ databases">
        <authorList>
            <person name="Grassa J C."/>
        </authorList>
    </citation>
    <scope>NUCLEOTIDE SEQUENCE [LARGE SCALE GENOMIC DNA]</scope>
</reference>
<reference evidence="4" key="2">
    <citation type="submission" date="2021-03" db="UniProtKB">
        <authorList>
            <consortium name="EnsemblPlants"/>
        </authorList>
    </citation>
    <scope>IDENTIFICATION</scope>
</reference>
<accession>A0A803PHH5</accession>
<dbReference type="InterPro" id="IPR012337">
    <property type="entry name" value="RNaseH-like_sf"/>
</dbReference>
<feature type="compositionally biased region" description="Basic residues" evidence="2">
    <location>
        <begin position="409"/>
        <end position="424"/>
    </location>
</feature>
<dbReference type="SUPFAM" id="SSF56672">
    <property type="entry name" value="DNA/RNA polymerases"/>
    <property type="match status" value="1"/>
</dbReference>
<dbReference type="CDD" id="cd01650">
    <property type="entry name" value="RT_nLTR_like"/>
    <property type="match status" value="1"/>
</dbReference>
<dbReference type="Pfam" id="PF14392">
    <property type="entry name" value="zf-CCHC_4"/>
    <property type="match status" value="1"/>
</dbReference>
<dbReference type="PANTHER" id="PTHR33710">
    <property type="entry name" value="BNAC02G09200D PROTEIN"/>
    <property type="match status" value="1"/>
</dbReference>
<keyword evidence="1" id="KW-0863">Zinc-finger</keyword>
<keyword evidence="1" id="KW-0862">Zinc</keyword>
<name>A0A803PHH5_CANSA</name>
<dbReference type="PANTHER" id="PTHR33710:SF71">
    <property type="entry name" value="ENDONUCLEASE_EXONUCLEASE_PHOSPHATASE DOMAIN-CONTAINING PROTEIN"/>
    <property type="match status" value="1"/>
</dbReference>
<feature type="region of interest" description="Disordered" evidence="2">
    <location>
        <begin position="323"/>
        <end position="347"/>
    </location>
</feature>
<feature type="compositionally biased region" description="Basic and acidic residues" evidence="2">
    <location>
        <begin position="328"/>
        <end position="347"/>
    </location>
</feature>
<dbReference type="Gene3D" id="3.30.420.10">
    <property type="entry name" value="Ribonuclease H-like superfamily/Ribonuclease H"/>
    <property type="match status" value="1"/>
</dbReference>
<evidence type="ECO:0000313" key="5">
    <source>
        <dbReference type="Proteomes" id="UP000596661"/>
    </source>
</evidence>
<keyword evidence="1" id="KW-0479">Metal-binding</keyword>
<dbReference type="InterPro" id="IPR026960">
    <property type="entry name" value="RVT-Znf"/>
</dbReference>
<dbReference type="Gene3D" id="3.60.10.10">
    <property type="entry name" value="Endonuclease/exonuclease/phosphatase"/>
    <property type="match status" value="1"/>
</dbReference>
<dbReference type="GO" id="GO:0008270">
    <property type="term" value="F:zinc ion binding"/>
    <property type="evidence" value="ECO:0007669"/>
    <property type="project" value="UniProtKB-KW"/>
</dbReference>
<dbReference type="Gramene" id="evm.model.04.450">
    <property type="protein sequence ID" value="cds.evm.model.04.450"/>
    <property type="gene ID" value="evm.TU.04.450"/>
</dbReference>
<dbReference type="Proteomes" id="UP000596661">
    <property type="component" value="Chromosome 4"/>
</dbReference>
<feature type="domain" description="CCHC-type" evidence="3">
    <location>
        <begin position="207"/>
        <end position="220"/>
    </location>
</feature>
<evidence type="ECO:0000259" key="3">
    <source>
        <dbReference type="PROSITE" id="PS50158"/>
    </source>
</evidence>
<evidence type="ECO:0000313" key="4">
    <source>
        <dbReference type="EnsemblPlants" id="cds.evm.model.04.450"/>
    </source>
</evidence>